<accession>A0AB39KQ75</accession>
<organism evidence="2">
    <name type="scientific">Caulobacter sp. 73W</name>
    <dbReference type="NCBI Taxonomy" id="3161137"/>
    <lineage>
        <taxon>Bacteria</taxon>
        <taxon>Pseudomonadati</taxon>
        <taxon>Pseudomonadota</taxon>
        <taxon>Alphaproteobacteria</taxon>
        <taxon>Caulobacterales</taxon>
        <taxon>Caulobacteraceae</taxon>
        <taxon>Caulobacter</taxon>
    </lineage>
</organism>
<name>A0AB39KQ75_9CAUL</name>
<sequence length="60" mass="6801">MSQRELAERLGKPRSFVSKVEGKERRLDIVEFIALMDALESSPAEAIAELAEALRRPLEF</sequence>
<dbReference type="CDD" id="cd00093">
    <property type="entry name" value="HTH_XRE"/>
    <property type="match status" value="1"/>
</dbReference>
<dbReference type="AlphaFoldDB" id="A0AB39KQ75"/>
<reference evidence="2" key="1">
    <citation type="submission" date="2024-06" db="EMBL/GenBank/DDBJ databases">
        <title>Caulobacter inopinatus, sp. nov.</title>
        <authorList>
            <person name="Donachie S.P."/>
        </authorList>
    </citation>
    <scope>NUCLEOTIDE SEQUENCE</scope>
    <source>
        <strain evidence="2">73W</strain>
    </source>
</reference>
<dbReference type="EMBL" id="CP158375">
    <property type="protein sequence ID" value="XDO95493.1"/>
    <property type="molecule type" value="Genomic_DNA"/>
</dbReference>
<dbReference type="Pfam" id="PF01381">
    <property type="entry name" value="HTH_3"/>
    <property type="match status" value="1"/>
</dbReference>
<evidence type="ECO:0000259" key="1">
    <source>
        <dbReference type="PROSITE" id="PS50943"/>
    </source>
</evidence>
<dbReference type="PROSITE" id="PS50943">
    <property type="entry name" value="HTH_CROC1"/>
    <property type="match status" value="1"/>
</dbReference>
<gene>
    <name evidence="2" type="ORF">ABOZ73_11790</name>
</gene>
<dbReference type="RefSeq" id="WP_369058342.1">
    <property type="nucleotide sequence ID" value="NZ_CP158375.1"/>
</dbReference>
<dbReference type="Gene3D" id="1.10.260.40">
    <property type="entry name" value="lambda repressor-like DNA-binding domains"/>
    <property type="match status" value="1"/>
</dbReference>
<dbReference type="GO" id="GO:0003677">
    <property type="term" value="F:DNA binding"/>
    <property type="evidence" value="ECO:0007669"/>
    <property type="project" value="InterPro"/>
</dbReference>
<feature type="domain" description="HTH cro/C1-type" evidence="1">
    <location>
        <begin position="1"/>
        <end position="46"/>
    </location>
</feature>
<dbReference type="InterPro" id="IPR010982">
    <property type="entry name" value="Lambda_DNA-bd_dom_sf"/>
</dbReference>
<proteinExistence type="predicted"/>
<dbReference type="InterPro" id="IPR001387">
    <property type="entry name" value="Cro/C1-type_HTH"/>
</dbReference>
<dbReference type="SUPFAM" id="SSF47413">
    <property type="entry name" value="lambda repressor-like DNA-binding domains"/>
    <property type="match status" value="1"/>
</dbReference>
<protein>
    <submittedName>
        <fullName evidence="2">Helix-turn-helix transcriptional regulator</fullName>
    </submittedName>
</protein>
<evidence type="ECO:0000313" key="2">
    <source>
        <dbReference type="EMBL" id="XDO95493.1"/>
    </source>
</evidence>